<protein>
    <recommendedName>
        <fullName evidence="1">Novel STAND NTPase 5 domain-containing protein</fullName>
    </recommendedName>
</protein>
<dbReference type="InterPro" id="IPR027417">
    <property type="entry name" value="P-loop_NTPase"/>
</dbReference>
<dbReference type="InterPro" id="IPR057574">
    <property type="entry name" value="nSTAND_NTPase5_dom"/>
</dbReference>
<organism evidence="2 3">
    <name type="scientific">Candidatus Accumulibacter phosphatis</name>
    <dbReference type="NCBI Taxonomy" id="327160"/>
    <lineage>
        <taxon>Bacteria</taxon>
        <taxon>Pseudomonadati</taxon>
        <taxon>Pseudomonadota</taxon>
        <taxon>Betaproteobacteria</taxon>
        <taxon>Candidatus Accumulibacter</taxon>
    </lineage>
</organism>
<proteinExistence type="predicted"/>
<accession>A0A6A7RSJ4</accession>
<dbReference type="InterPro" id="IPR011990">
    <property type="entry name" value="TPR-like_helical_dom_sf"/>
</dbReference>
<dbReference type="Pfam" id="PF25199">
    <property type="entry name" value="nSTAND_NTPase5"/>
    <property type="match status" value="1"/>
</dbReference>
<dbReference type="Gene3D" id="1.25.40.10">
    <property type="entry name" value="Tetratricopeptide repeat domain"/>
    <property type="match status" value="1"/>
</dbReference>
<dbReference type="SUPFAM" id="SSF52540">
    <property type="entry name" value="P-loop containing nucleoside triphosphate hydrolases"/>
    <property type="match status" value="1"/>
</dbReference>
<gene>
    <name evidence="2" type="ORF">CRU78_08215</name>
</gene>
<dbReference type="SUPFAM" id="SSF48452">
    <property type="entry name" value="TPR-like"/>
    <property type="match status" value="1"/>
</dbReference>
<comment type="caution">
    <text evidence="2">The sequence shown here is derived from an EMBL/GenBank/DDBJ whole genome shotgun (WGS) entry which is preliminary data.</text>
</comment>
<feature type="domain" description="Novel STAND NTPase 5" evidence="1">
    <location>
        <begin position="322"/>
        <end position="460"/>
    </location>
</feature>
<name>A0A6A7RSJ4_9PROT</name>
<evidence type="ECO:0000313" key="3">
    <source>
        <dbReference type="Proteomes" id="UP000342300"/>
    </source>
</evidence>
<evidence type="ECO:0000259" key="1">
    <source>
        <dbReference type="Pfam" id="PF25199"/>
    </source>
</evidence>
<dbReference type="EMBL" id="PDHS01000178">
    <property type="protein sequence ID" value="MQM30511.1"/>
    <property type="molecule type" value="Genomic_DNA"/>
</dbReference>
<evidence type="ECO:0000313" key="2">
    <source>
        <dbReference type="EMBL" id="MQM30511.1"/>
    </source>
</evidence>
<sequence>MTIDLPAPIKSAIEKGNAILFLGAGASYDALVSGQPTRIYADTVRDELANKFLGGAHRRRPLMTVADYARSEASLQKVQLCVRELFVDLGPADFHLTIPKFRWKAIVSTNYDLVIERAYVQCPERLQDLVPVTRDGEELEKALSGQNTVPYLKIHGCINNYSDPTVPLVLDSNEYAKFRKGRENLVRTFTEWATQSPVIFCGYSLGDENIKEILFDIGDASQYRDQYLYVDTAFDEIQTRYWLQRRIVPHQNTFANFLALIDHEIPTANRQLASLFSRGSLSISKWIPSHAKPSDALAQYLHEELLHVLPTVSGGRSTDAKAFYSGLDVSFDPIYAGFDVRRSLTDTILERAVLDTIPSTKPKLFLIKGYAGAGKSVVAKRVAIEASDFLDSPMVVWVQEGAVLRPELFMELQHLVQSRLFIFVDDIVEHADTFSRMVDAVFNANIPVTIIACVRTNELHIYGHAFLARKNVRDFELQDLEGAEILQLLEKLSEARILGPLGQYNIADREIFVQKFYDQQLLVALHEITYGDTFENIVVNEFEKILPRDAQQLYLDICTLHQCGVGVRAGLVSRICGYPISELDNMLSGPLSRVIRSVHDRRYRDIVFCSRHPEIARMVFALAIDDPEIRAHQLVRMLSKMDLDYSSDKKAFFELVRGKKLAELFDRKELALDVFAAAEKTSAPQGFLAHQRAVLELNHPTGNLDVALECLREAEVANKALGSRDVSLQHTKANLLRKRAQNSKTSLERERYRAEARGILKPQIGSRDDSYPEHLYGMILLDEIKDYFSNHCQVAGENGDAPSVLDEPIVRVINELTRLIEENLRKNPADGPMTLLRSDFLRRIGQHPRAIILLEKFHKINPANTSISRVLAEALSTSDGLDRGIEILKSAVLLSPSDMGANLAFAKLLMKQDEQANSPSIISYLRRSFSDGDTHYEARLLYGRACLLYGDLNQGKSEFEALRNVYINNRDRPIYPVELPNNGPKSYEGTVVNKEAGYCFVCSPELRFNAFSNPSYFSNSVWNLIDRGFPVRFSLAFSYRGPVAIDLELR</sequence>
<reference evidence="2 3" key="1">
    <citation type="submission" date="2017-09" db="EMBL/GenBank/DDBJ databases">
        <title>Metagenomic Analysis Reveals Denitrifying Candidatus Accumulibacter and Flanking Population as a Source of N2O.</title>
        <authorList>
            <person name="Gao H."/>
            <person name="Mao Y."/>
            <person name="Zhao X."/>
            <person name="Liu W.-T."/>
            <person name="Zhang T."/>
            <person name="Wells G."/>
        </authorList>
    </citation>
    <scope>NUCLEOTIDE SEQUENCE [LARGE SCALE GENOMIC DNA]</scope>
    <source>
        <strain evidence="2">CANDO_2_IC</strain>
    </source>
</reference>
<dbReference type="Pfam" id="PF13289">
    <property type="entry name" value="SIR2_2"/>
    <property type="match status" value="1"/>
</dbReference>
<dbReference type="Proteomes" id="UP000342300">
    <property type="component" value="Unassembled WGS sequence"/>
</dbReference>
<dbReference type="AlphaFoldDB" id="A0A6A7RSJ4"/>